<keyword evidence="4" id="KW-1185">Reference proteome</keyword>
<feature type="domain" description="Glycosyl transferase family 1" evidence="1">
    <location>
        <begin position="204"/>
        <end position="372"/>
    </location>
</feature>
<gene>
    <name evidence="3" type="ORF">C8P63_105139</name>
</gene>
<proteinExistence type="predicted"/>
<evidence type="ECO:0000259" key="1">
    <source>
        <dbReference type="Pfam" id="PF00534"/>
    </source>
</evidence>
<organism evidence="3 4">
    <name type="scientific">Melghirimyces profundicolus</name>
    <dbReference type="NCBI Taxonomy" id="1242148"/>
    <lineage>
        <taxon>Bacteria</taxon>
        <taxon>Bacillati</taxon>
        <taxon>Bacillota</taxon>
        <taxon>Bacilli</taxon>
        <taxon>Bacillales</taxon>
        <taxon>Thermoactinomycetaceae</taxon>
        <taxon>Melghirimyces</taxon>
    </lineage>
</organism>
<comment type="caution">
    <text evidence="3">The sequence shown here is derived from an EMBL/GenBank/DDBJ whole genome shotgun (WGS) entry which is preliminary data.</text>
</comment>
<dbReference type="InterPro" id="IPR001296">
    <property type="entry name" value="Glyco_trans_1"/>
</dbReference>
<protein>
    <recommendedName>
        <fullName evidence="5">Glycosyltransferase involved in cell wall biosynthesis</fullName>
    </recommendedName>
</protein>
<dbReference type="InterPro" id="IPR050194">
    <property type="entry name" value="Glycosyltransferase_grp1"/>
</dbReference>
<accession>A0A2T6C2J2</accession>
<dbReference type="Pfam" id="PF00534">
    <property type="entry name" value="Glycos_transf_1"/>
    <property type="match status" value="1"/>
</dbReference>
<dbReference type="AlphaFoldDB" id="A0A2T6C2J2"/>
<dbReference type="Proteomes" id="UP000244240">
    <property type="component" value="Unassembled WGS sequence"/>
</dbReference>
<name>A0A2T6C2J2_9BACL</name>
<feature type="domain" description="Glycosyltransferase subfamily 4-like N-terminal" evidence="2">
    <location>
        <begin position="22"/>
        <end position="198"/>
    </location>
</feature>
<evidence type="ECO:0000259" key="2">
    <source>
        <dbReference type="Pfam" id="PF13439"/>
    </source>
</evidence>
<dbReference type="OrthoDB" id="179766at2"/>
<evidence type="ECO:0008006" key="5">
    <source>
        <dbReference type="Google" id="ProtNLM"/>
    </source>
</evidence>
<dbReference type="PANTHER" id="PTHR45947:SF15">
    <property type="entry name" value="TEICHURONIC ACID BIOSYNTHESIS GLYCOSYLTRANSFERASE TUAC-RELATED"/>
    <property type="match status" value="1"/>
</dbReference>
<dbReference type="Pfam" id="PF13439">
    <property type="entry name" value="Glyco_transf_4"/>
    <property type="match status" value="1"/>
</dbReference>
<dbReference type="RefSeq" id="WP_108022341.1">
    <property type="nucleotide sequence ID" value="NZ_QBKR01000005.1"/>
</dbReference>
<sequence>MSLKVLIISHMYPNPSNPTSGIFVHNQVKTLKKAGVDCQVLSPVPRFPFYPKWRAYRHFPGQLTMDGIPIRYVPTWMFPGGAFFQSYGYLYFRSLVCVMEDLKKRFSFDLIHCHTIYPDGYAGTLLKKIFRVPVVTTIHGSDIRLYPFRNKGVLERTESALRASDHIVTVSEQLKRDTQKIVAGVEATTIYNGFDPQRFYPRSRKESRERLNLPLNGKSILFVGNLYKVKGLEYLLEAFNQLAVQHPDVRLHLVGDGPLRSKLVKRVREYGWEDQVLFAGRKPPEDIPWWINSSDAVVLSSLSEGLPSILLEAMGCGKPVVATDVGGISEILQHRKTGFLVEPKNSEELARYLSILLMDNEGLAFDMGERAYSESGSYTWQRNAERMMELYETLLNGRKRIN</sequence>
<dbReference type="GO" id="GO:0016757">
    <property type="term" value="F:glycosyltransferase activity"/>
    <property type="evidence" value="ECO:0007669"/>
    <property type="project" value="InterPro"/>
</dbReference>
<dbReference type="InterPro" id="IPR028098">
    <property type="entry name" value="Glyco_trans_4-like_N"/>
</dbReference>
<dbReference type="SUPFAM" id="SSF53756">
    <property type="entry name" value="UDP-Glycosyltransferase/glycogen phosphorylase"/>
    <property type="match status" value="1"/>
</dbReference>
<evidence type="ECO:0000313" key="3">
    <source>
        <dbReference type="EMBL" id="PTX62544.1"/>
    </source>
</evidence>
<dbReference type="PANTHER" id="PTHR45947">
    <property type="entry name" value="SULFOQUINOVOSYL TRANSFERASE SQD2"/>
    <property type="match status" value="1"/>
</dbReference>
<reference evidence="3 4" key="1">
    <citation type="submission" date="2018-04" db="EMBL/GenBank/DDBJ databases">
        <title>Genomic Encyclopedia of Archaeal and Bacterial Type Strains, Phase II (KMG-II): from individual species to whole genera.</title>
        <authorList>
            <person name="Goeker M."/>
        </authorList>
    </citation>
    <scope>NUCLEOTIDE SEQUENCE [LARGE SCALE GENOMIC DNA]</scope>
    <source>
        <strain evidence="3 4">DSM 45787</strain>
    </source>
</reference>
<dbReference type="EMBL" id="QBKR01000005">
    <property type="protein sequence ID" value="PTX62544.1"/>
    <property type="molecule type" value="Genomic_DNA"/>
</dbReference>
<dbReference type="CDD" id="cd03798">
    <property type="entry name" value="GT4_WlbH-like"/>
    <property type="match status" value="1"/>
</dbReference>
<dbReference type="Gene3D" id="3.40.50.2000">
    <property type="entry name" value="Glycogen Phosphorylase B"/>
    <property type="match status" value="2"/>
</dbReference>
<evidence type="ECO:0000313" key="4">
    <source>
        <dbReference type="Proteomes" id="UP000244240"/>
    </source>
</evidence>